<dbReference type="InterPro" id="IPR015943">
    <property type="entry name" value="WD40/YVTN_repeat-like_dom_sf"/>
</dbReference>
<dbReference type="InterPro" id="IPR027417">
    <property type="entry name" value="P-loop_NTPase"/>
</dbReference>
<dbReference type="Proteomes" id="UP000095300">
    <property type="component" value="Unassembled WGS sequence"/>
</dbReference>
<protein>
    <recommendedName>
        <fullName evidence="2">AAA+ ATPase domain-containing protein</fullName>
    </recommendedName>
</protein>
<dbReference type="InterPro" id="IPR003593">
    <property type="entry name" value="AAA+_ATPase"/>
</dbReference>
<dbReference type="Gene3D" id="3.40.50.300">
    <property type="entry name" value="P-loop containing nucleotide triphosphate hydrolases"/>
    <property type="match status" value="1"/>
</dbReference>
<dbReference type="SMART" id="SM00382">
    <property type="entry name" value="AAA"/>
    <property type="match status" value="1"/>
</dbReference>
<proteinExistence type="predicted"/>
<dbReference type="InterPro" id="IPR001680">
    <property type="entry name" value="WD40_rpt"/>
</dbReference>
<dbReference type="STRING" id="35570.A0A1I8Q2Q4"/>
<organism evidence="3 4">
    <name type="scientific">Stomoxys calcitrans</name>
    <name type="common">Stable fly</name>
    <name type="synonym">Conops calcitrans</name>
    <dbReference type="NCBI Taxonomy" id="35570"/>
    <lineage>
        <taxon>Eukaryota</taxon>
        <taxon>Metazoa</taxon>
        <taxon>Ecdysozoa</taxon>
        <taxon>Arthropoda</taxon>
        <taxon>Hexapoda</taxon>
        <taxon>Insecta</taxon>
        <taxon>Pterygota</taxon>
        <taxon>Neoptera</taxon>
        <taxon>Endopterygota</taxon>
        <taxon>Diptera</taxon>
        <taxon>Brachycera</taxon>
        <taxon>Muscomorpha</taxon>
        <taxon>Muscoidea</taxon>
        <taxon>Muscidae</taxon>
        <taxon>Stomoxys</taxon>
    </lineage>
</organism>
<evidence type="ECO:0000313" key="4">
    <source>
        <dbReference type="Proteomes" id="UP000095300"/>
    </source>
</evidence>
<keyword evidence="4" id="KW-1185">Reference proteome</keyword>
<dbReference type="PANTHER" id="PTHR19871:SF37">
    <property type="entry name" value="GH25853P"/>
    <property type="match status" value="1"/>
</dbReference>
<gene>
    <name evidence="3" type="primary">106089892</name>
</gene>
<feature type="domain" description="AAA+ ATPase" evidence="2">
    <location>
        <begin position="468"/>
        <end position="616"/>
    </location>
</feature>
<sequence>MGNVCSSGQSKKKDSLSEKSDDSYGTEKDCNKQEFDEQKLAPLADPEMSDIAKSKTIAGEVLMNKESAMPPSTNKIQENAPQIMSDTPKSIINTTQNKELRNGLEHKATVPHYLLTLQGKSLIGRNIERNKKIVVYVLSDNNPEYKKHMGVIYSLQKQLLKKCQEKGFEFLISNLHSTDVVDPAKNLILTKTTRWTHSPLEAQGGHEEAANCLSEINRHSSTAYVIPILLLGSSLGPTMLPLTIESQDFTQVLVTATDEEKCLLEKWYIIDNCYQPMCHRLNTELCTESSSPLDNELNNLFEILLRLFSDDLKDSYMSTIIEQEINNTVFMSQELAKRCIWIHDTEMSCFNGPNVTTAYDKEVNRRMSRLYEDLKAHLSERNMIRISQSMAISDEELAIVIENLIQKCIDCIFEEHTAKSTMSKNTNGVDHVLLEEIELIGHYSNILAQNSPNFEIMNDIKRYIKDNTSHPLIVSGPSGCGKSVFISKIVENIFKWKPETNLVLRYANLAARSSDIVLLLGSLACQLSVLAYGRQIRANHTLEEYAEIIRDIILQNKCSFVLILDSVDDIMDEVNVDWLPLNLNGTCKVILTLTENEEKNPIIQILEDKGIPSKCFIKMKQFSTRQWQDVLSTGGGDYYAANGAIKIPQEWKILNGKTPFHAKSLWWLAWLGHSSIIMTNIKEMMETILQVIESKFSNDNAEILMLILAVSQWGIRECDCIDIFQKTIQTDSKAAFRIWSRFCWLMGPMLITIRNIRIADKQLRHAILSKYQHKHAQIHQIIRDFYDRQDACFQHSKESNPIYNTEKFLKLPYHHFYSIMEDHTGTNKIDILVHCFYFTELQWMANKVHATGVENLMSDVLICEHFVKTSVRSYIHIQMLKTFLCQYMHELNYDGFQFYTLFKFYLKSRIREDPSVNDDQIIRSWLEATNELEIPFLDIINKSFGEEVKSQRKSFDALVNLPHQGFFIASISTEREEICVWDIRKCTRVRVLNGISQPTAICPFGAYDAAVLCRREIKVINLDEGKFKVTLKGVMNQKMPFFGLHDQKHLVCLSRNRMYVNLMNLESGDCITTFKAGEDRFLNSLLVSGDGRILVCGDETQKPFPLLVWHLSQRKLLYDLRIPHHDFLTALSAITHEGSYVCVVAKELNEPTPNFIVVYDLQSGTLFKKWKPTCDTTSLAISQTNACVIAGLENAKILIWDLVTGNCRATLNGHNAPVTLLKLDPMCKVLMSTDKEGRDNALRLWELQTGKSLGVFKPPATISACEILPNCTYVAVALADRSELLTLALNNFALNLTPDDSLYVQYGNQDNQNKIFQLNLDKTV</sequence>
<dbReference type="PANTHER" id="PTHR19871">
    <property type="entry name" value="BETA TRANSDUCIN-RELATED PROTEIN"/>
    <property type="match status" value="1"/>
</dbReference>
<name>A0A1I8Q2Q4_STOCA</name>
<dbReference type="SUPFAM" id="SSF52540">
    <property type="entry name" value="P-loop containing nucleoside triphosphate hydrolases"/>
    <property type="match status" value="1"/>
</dbReference>
<dbReference type="InterPro" id="IPR052752">
    <property type="entry name" value="NACHT-WD_repeat"/>
</dbReference>
<feature type="region of interest" description="Disordered" evidence="1">
    <location>
        <begin position="1"/>
        <end position="50"/>
    </location>
</feature>
<dbReference type="Gene3D" id="2.130.10.10">
    <property type="entry name" value="YVTN repeat-like/Quinoprotein amine dehydrogenase"/>
    <property type="match status" value="2"/>
</dbReference>
<dbReference type="EnsemblMetazoa" id="SCAU013327-RA">
    <property type="protein sequence ID" value="SCAU013327-PA"/>
    <property type="gene ID" value="SCAU013327"/>
</dbReference>
<dbReference type="VEuPathDB" id="VectorBase:SCAU013327"/>
<evidence type="ECO:0000256" key="1">
    <source>
        <dbReference type="SAM" id="MobiDB-lite"/>
    </source>
</evidence>
<dbReference type="Pfam" id="PF00400">
    <property type="entry name" value="WD40"/>
    <property type="match status" value="1"/>
</dbReference>
<dbReference type="SMART" id="SM00320">
    <property type="entry name" value="WD40"/>
    <property type="match status" value="4"/>
</dbReference>
<evidence type="ECO:0000259" key="2">
    <source>
        <dbReference type="SMART" id="SM00382"/>
    </source>
</evidence>
<evidence type="ECO:0000313" key="3">
    <source>
        <dbReference type="EnsemblMetazoa" id="SCAU013327-PA"/>
    </source>
</evidence>
<reference evidence="3" key="1">
    <citation type="submission" date="2020-05" db="UniProtKB">
        <authorList>
            <consortium name="EnsemblMetazoa"/>
        </authorList>
    </citation>
    <scope>IDENTIFICATION</scope>
    <source>
        <strain evidence="3">USDA</strain>
    </source>
</reference>
<dbReference type="OrthoDB" id="6134417at2759"/>
<accession>A0A1I8Q2Q4</accession>
<dbReference type="InterPro" id="IPR011047">
    <property type="entry name" value="Quinoprotein_ADH-like_sf"/>
</dbReference>
<dbReference type="SUPFAM" id="SSF50998">
    <property type="entry name" value="Quinoprotein alcohol dehydrogenase-like"/>
    <property type="match status" value="1"/>
</dbReference>
<feature type="compositionally biased region" description="Basic and acidic residues" evidence="1">
    <location>
        <begin position="11"/>
        <end position="39"/>
    </location>
</feature>